<dbReference type="PANTHER" id="PTHR23099">
    <property type="entry name" value="TRANSCRIPTIONAL REGULATOR"/>
    <property type="match status" value="1"/>
</dbReference>
<dbReference type="Pfam" id="PF10263">
    <property type="entry name" value="SprT-like"/>
    <property type="match status" value="1"/>
</dbReference>
<dbReference type="EMBL" id="JACAZH010000005">
    <property type="protein sequence ID" value="KAF7367369.1"/>
    <property type="molecule type" value="Genomic_DNA"/>
</dbReference>
<name>A0A8H6YZ31_9AGAR</name>
<dbReference type="Proteomes" id="UP000623467">
    <property type="component" value="Unassembled WGS sequence"/>
</dbReference>
<proteinExistence type="predicted"/>
<dbReference type="GO" id="GO:0005634">
    <property type="term" value="C:nucleus"/>
    <property type="evidence" value="ECO:0007669"/>
    <property type="project" value="TreeGrafter"/>
</dbReference>
<evidence type="ECO:0000259" key="2">
    <source>
        <dbReference type="SMART" id="SM00731"/>
    </source>
</evidence>
<dbReference type="PANTHER" id="PTHR23099:SF0">
    <property type="entry name" value="GERM CELL NUCLEAR ACIDIC PROTEIN"/>
    <property type="match status" value="1"/>
</dbReference>
<dbReference type="GO" id="GO:0006950">
    <property type="term" value="P:response to stress"/>
    <property type="evidence" value="ECO:0007669"/>
    <property type="project" value="UniProtKB-ARBA"/>
</dbReference>
<feature type="domain" description="SprT-like" evidence="2">
    <location>
        <begin position="298"/>
        <end position="456"/>
    </location>
</feature>
<reference evidence="3" key="1">
    <citation type="submission" date="2020-05" db="EMBL/GenBank/DDBJ databases">
        <title>Mycena genomes resolve the evolution of fungal bioluminescence.</title>
        <authorList>
            <person name="Tsai I.J."/>
        </authorList>
    </citation>
    <scope>NUCLEOTIDE SEQUENCE</scope>
    <source>
        <strain evidence="3">160909Yilan</strain>
    </source>
</reference>
<feature type="compositionally biased region" description="Basic and acidic residues" evidence="1">
    <location>
        <begin position="54"/>
        <end position="63"/>
    </location>
</feature>
<evidence type="ECO:0000313" key="4">
    <source>
        <dbReference type="Proteomes" id="UP000623467"/>
    </source>
</evidence>
<dbReference type="SMART" id="SM00731">
    <property type="entry name" value="SprT"/>
    <property type="match status" value="1"/>
</dbReference>
<feature type="compositionally biased region" description="Polar residues" evidence="1">
    <location>
        <begin position="161"/>
        <end position="171"/>
    </location>
</feature>
<dbReference type="OrthoDB" id="20772at2759"/>
<protein>
    <submittedName>
        <fullName evidence="3">HMG box-containing protein C19G7.04</fullName>
    </submittedName>
</protein>
<dbReference type="AlphaFoldDB" id="A0A8H6YZ31"/>
<dbReference type="InterPro" id="IPR006640">
    <property type="entry name" value="SprT-like_domain"/>
</dbReference>
<feature type="compositionally biased region" description="Polar residues" evidence="1">
    <location>
        <begin position="269"/>
        <end position="281"/>
    </location>
</feature>
<accession>A0A8H6YZ31</accession>
<keyword evidence="4" id="KW-1185">Reference proteome</keyword>
<feature type="region of interest" description="Disordered" evidence="1">
    <location>
        <begin position="23"/>
        <end position="283"/>
    </location>
</feature>
<feature type="compositionally biased region" description="Basic and acidic residues" evidence="1">
    <location>
        <begin position="500"/>
        <end position="526"/>
    </location>
</feature>
<evidence type="ECO:0000256" key="1">
    <source>
        <dbReference type="SAM" id="MobiDB-lite"/>
    </source>
</evidence>
<sequence>MAQRPAPTDFGPSRLSRVARTYSGWDGIEIVPDSEEERMRNRDSDSIEISSDEEERRKPDGRLGESPLKVPGAWVEDVSPSPSKKVAKTLQTPGTPTSSRRATATVGTPSKKKVLPGTPRTPSSAKKTVPLSNKRPQIIQSTSADAAADQVVIPEWPTPKSKASTTGNKTRPSAARGAVRVTADAGDSSDSDVEVISGPTPIQPKPKPKTTPKPKLQPLYNDNSDSESSDTSSSESSIIREPPNKYAKYWTPPVVPTNTPTSRKVATPSKASGSKSPQKLSQAALRKLDAQKDMADRVEYAQQVYSWLNRKIFKDQLPSLDTIEIKWNNRLVSTAGKARFHRDRHGNEYVEIHLATKIVDSPGRIRNTLSHEMCHLACWIIDKQIQENHGELFHKWARKISQKDPVFEISVEHTYDISYNFLWECGSCDHVVGRFTNSLNPAVTKCPGCKTGTLYAHDSDASVSTESKEVAAKRTVHRSVAPIYIESSDEDDEPPASVHTQKEIYEVSDVADRSGQEIDHGLGSRV</sequence>
<feature type="compositionally biased region" description="Polar residues" evidence="1">
    <location>
        <begin position="120"/>
        <end position="144"/>
    </location>
</feature>
<comment type="caution">
    <text evidence="3">The sequence shown here is derived from an EMBL/GenBank/DDBJ whole genome shotgun (WGS) entry which is preliminary data.</text>
</comment>
<gene>
    <name evidence="3" type="ORF">MSAN_00799300</name>
</gene>
<organism evidence="3 4">
    <name type="scientific">Mycena sanguinolenta</name>
    <dbReference type="NCBI Taxonomy" id="230812"/>
    <lineage>
        <taxon>Eukaryota</taxon>
        <taxon>Fungi</taxon>
        <taxon>Dikarya</taxon>
        <taxon>Basidiomycota</taxon>
        <taxon>Agaricomycotina</taxon>
        <taxon>Agaricomycetes</taxon>
        <taxon>Agaricomycetidae</taxon>
        <taxon>Agaricales</taxon>
        <taxon>Marasmiineae</taxon>
        <taxon>Mycenaceae</taxon>
        <taxon>Mycena</taxon>
    </lineage>
</organism>
<feature type="region of interest" description="Disordered" evidence="1">
    <location>
        <begin position="484"/>
        <end position="526"/>
    </location>
</feature>
<evidence type="ECO:0000313" key="3">
    <source>
        <dbReference type="EMBL" id="KAF7367369.1"/>
    </source>
</evidence>
<feature type="compositionally biased region" description="Polar residues" evidence="1">
    <location>
        <begin position="89"/>
        <end position="108"/>
    </location>
</feature>